<accession>A0A2T0TTJ8</accession>
<dbReference type="SUPFAM" id="SSF46785">
    <property type="entry name" value="Winged helix' DNA-binding domain"/>
    <property type="match status" value="1"/>
</dbReference>
<keyword evidence="2" id="KW-0238">DNA-binding</keyword>
<dbReference type="GO" id="GO:0003677">
    <property type="term" value="F:DNA binding"/>
    <property type="evidence" value="ECO:0007669"/>
    <property type="project" value="UniProtKB-KW"/>
</dbReference>
<dbReference type="InterPro" id="IPR014710">
    <property type="entry name" value="RmlC-like_jellyroll"/>
</dbReference>
<keyword evidence="6" id="KW-1185">Reference proteome</keyword>
<dbReference type="PANTHER" id="PTHR24567:SF74">
    <property type="entry name" value="HTH-TYPE TRANSCRIPTIONAL REGULATOR ARCR"/>
    <property type="match status" value="1"/>
</dbReference>
<dbReference type="EMBL" id="PVTG01000007">
    <property type="protein sequence ID" value="PRY48970.1"/>
    <property type="molecule type" value="Genomic_DNA"/>
</dbReference>
<protein>
    <submittedName>
        <fullName evidence="5">CRP-like cAMP-binding protein</fullName>
    </submittedName>
</protein>
<dbReference type="AlphaFoldDB" id="A0A2T0TTJ8"/>
<dbReference type="InterPro" id="IPR036390">
    <property type="entry name" value="WH_DNA-bd_sf"/>
</dbReference>
<dbReference type="SUPFAM" id="SSF51206">
    <property type="entry name" value="cAMP-binding domain-like"/>
    <property type="match status" value="1"/>
</dbReference>
<evidence type="ECO:0000313" key="5">
    <source>
        <dbReference type="EMBL" id="PRY48970.1"/>
    </source>
</evidence>
<keyword evidence="1" id="KW-0805">Transcription regulation</keyword>
<dbReference type="InterPro" id="IPR018490">
    <property type="entry name" value="cNMP-bd_dom_sf"/>
</dbReference>
<dbReference type="Pfam" id="PF13545">
    <property type="entry name" value="HTH_Crp_2"/>
    <property type="match status" value="1"/>
</dbReference>
<gene>
    <name evidence="5" type="ORF">LY71_10752</name>
</gene>
<dbReference type="Gene3D" id="2.60.120.10">
    <property type="entry name" value="Jelly Rolls"/>
    <property type="match status" value="1"/>
</dbReference>
<sequence>MPTPAASTQPHPRRNLLLGALPEDEYRRLQPALEPVELDVRQQLYAHGKPIEHLWFPVDAVLSLLAVVEGEAAIEVATIGHEGLGGLPAFLGTTESPHDTFCQIAGTAVRLATGELRRFLGQDGALHDVLHRYTLATMIQLAQNVACNRLHTTEERCARWLLQTRDRVGADEFTLTQEFLAQMLGVRRGTVSLTAGVLQQAGVLRYTRGRITVLDADGLYEAACDCYDVIQSEYRRVMAAPEA</sequence>
<dbReference type="PANTHER" id="PTHR24567">
    <property type="entry name" value="CRP FAMILY TRANSCRIPTIONAL REGULATORY PROTEIN"/>
    <property type="match status" value="1"/>
</dbReference>
<dbReference type="InterPro" id="IPR012318">
    <property type="entry name" value="HTH_CRP"/>
</dbReference>
<organism evidence="5 6">
    <name type="scientific">Geodermatophilus tzadiensis</name>
    <dbReference type="NCBI Taxonomy" id="1137988"/>
    <lineage>
        <taxon>Bacteria</taxon>
        <taxon>Bacillati</taxon>
        <taxon>Actinomycetota</taxon>
        <taxon>Actinomycetes</taxon>
        <taxon>Geodermatophilales</taxon>
        <taxon>Geodermatophilaceae</taxon>
        <taxon>Geodermatophilus</taxon>
    </lineage>
</organism>
<dbReference type="GO" id="GO:0005829">
    <property type="term" value="C:cytosol"/>
    <property type="evidence" value="ECO:0007669"/>
    <property type="project" value="TreeGrafter"/>
</dbReference>
<evidence type="ECO:0000256" key="1">
    <source>
        <dbReference type="ARBA" id="ARBA00023015"/>
    </source>
</evidence>
<dbReference type="RefSeq" id="WP_106277323.1">
    <property type="nucleotide sequence ID" value="NZ_PVTG01000007.1"/>
</dbReference>
<evidence type="ECO:0000256" key="2">
    <source>
        <dbReference type="ARBA" id="ARBA00023125"/>
    </source>
</evidence>
<dbReference type="GO" id="GO:0003700">
    <property type="term" value="F:DNA-binding transcription factor activity"/>
    <property type="evidence" value="ECO:0007669"/>
    <property type="project" value="TreeGrafter"/>
</dbReference>
<comment type="caution">
    <text evidence="5">The sequence shown here is derived from an EMBL/GenBank/DDBJ whole genome shotgun (WGS) entry which is preliminary data.</text>
</comment>
<dbReference type="InterPro" id="IPR050397">
    <property type="entry name" value="Env_Response_Regulators"/>
</dbReference>
<dbReference type="Proteomes" id="UP000239210">
    <property type="component" value="Unassembled WGS sequence"/>
</dbReference>
<evidence type="ECO:0000313" key="6">
    <source>
        <dbReference type="Proteomes" id="UP000239210"/>
    </source>
</evidence>
<evidence type="ECO:0000256" key="3">
    <source>
        <dbReference type="ARBA" id="ARBA00023163"/>
    </source>
</evidence>
<reference evidence="5 6" key="1">
    <citation type="submission" date="2018-03" db="EMBL/GenBank/DDBJ databases">
        <title>Genomic Encyclopedia of Archaeal and Bacterial Type Strains, Phase II (KMG-II): from individual species to whole genera.</title>
        <authorList>
            <person name="Goeker M."/>
        </authorList>
    </citation>
    <scope>NUCLEOTIDE SEQUENCE [LARGE SCALE GENOMIC DNA]</scope>
    <source>
        <strain evidence="5 6">DSM 45416</strain>
    </source>
</reference>
<keyword evidence="3" id="KW-0804">Transcription</keyword>
<dbReference type="OrthoDB" id="272447at2"/>
<proteinExistence type="predicted"/>
<dbReference type="PROSITE" id="PS51063">
    <property type="entry name" value="HTH_CRP_2"/>
    <property type="match status" value="1"/>
</dbReference>
<evidence type="ECO:0000259" key="4">
    <source>
        <dbReference type="PROSITE" id="PS51063"/>
    </source>
</evidence>
<name>A0A2T0TTJ8_9ACTN</name>
<feature type="domain" description="HTH crp-type" evidence="4">
    <location>
        <begin position="151"/>
        <end position="217"/>
    </location>
</feature>